<dbReference type="Proteomes" id="UP000318590">
    <property type="component" value="Unassembled WGS sequence"/>
</dbReference>
<dbReference type="Pfam" id="PF13737">
    <property type="entry name" value="DDE_Tnp_1_5"/>
    <property type="match status" value="1"/>
</dbReference>
<dbReference type="OrthoDB" id="8451553at2"/>
<evidence type="ECO:0000313" key="2">
    <source>
        <dbReference type="EMBL" id="TRD15676.1"/>
    </source>
</evidence>
<name>A0A547PNG0_9RHOB</name>
<gene>
    <name evidence="2" type="ORF">FEV53_15445</name>
</gene>
<protein>
    <recommendedName>
        <fullName evidence="1">Transposase DDE domain-containing protein</fullName>
    </recommendedName>
</protein>
<keyword evidence="3" id="KW-1185">Reference proteome</keyword>
<reference evidence="2 3" key="1">
    <citation type="submission" date="2019-06" db="EMBL/GenBank/DDBJ databases">
        <title>Paenimaribius caenipelagi gen. nov., sp. nov., isolated from a tidal flat.</title>
        <authorList>
            <person name="Yoon J.-H."/>
        </authorList>
    </citation>
    <scope>NUCLEOTIDE SEQUENCE [LARGE SCALE GENOMIC DNA]</scope>
    <source>
        <strain evidence="2 3">JBTF-M29</strain>
    </source>
</reference>
<sequence>MDAQPSDVSAIQLIGEYPVPVTLCHEARRAISPIPSWSSDNAAPQKRESLLIWVDKNVTWLAPGDGRTSRPSVFSDAASQFCLSIKALHKLPLRRTSSMVAILLK</sequence>
<dbReference type="AlphaFoldDB" id="A0A547PNG0"/>
<dbReference type="InterPro" id="IPR025668">
    <property type="entry name" value="Tnp_DDE_dom"/>
</dbReference>
<accession>A0A547PNG0</accession>
<organism evidence="2 3">
    <name type="scientific">Palleronia caenipelagi</name>
    <dbReference type="NCBI Taxonomy" id="2489174"/>
    <lineage>
        <taxon>Bacteria</taxon>
        <taxon>Pseudomonadati</taxon>
        <taxon>Pseudomonadota</taxon>
        <taxon>Alphaproteobacteria</taxon>
        <taxon>Rhodobacterales</taxon>
        <taxon>Roseobacteraceae</taxon>
        <taxon>Palleronia</taxon>
    </lineage>
</organism>
<comment type="caution">
    <text evidence="2">The sequence shown here is derived from an EMBL/GenBank/DDBJ whole genome shotgun (WGS) entry which is preliminary data.</text>
</comment>
<proteinExistence type="predicted"/>
<evidence type="ECO:0000313" key="3">
    <source>
        <dbReference type="Proteomes" id="UP000318590"/>
    </source>
</evidence>
<feature type="domain" description="Transposase DDE" evidence="1">
    <location>
        <begin position="46"/>
        <end position="104"/>
    </location>
</feature>
<dbReference type="EMBL" id="VFSV01000036">
    <property type="protein sequence ID" value="TRD15676.1"/>
    <property type="molecule type" value="Genomic_DNA"/>
</dbReference>
<evidence type="ECO:0000259" key="1">
    <source>
        <dbReference type="Pfam" id="PF13737"/>
    </source>
</evidence>